<dbReference type="EMBL" id="UXUI01008963">
    <property type="protein sequence ID" value="VDD92775.1"/>
    <property type="molecule type" value="Genomic_DNA"/>
</dbReference>
<accession>A0A0N4VBW9</accession>
<organism evidence="3">
    <name type="scientific">Enterobius vermicularis</name>
    <name type="common">Human pinworm</name>
    <dbReference type="NCBI Taxonomy" id="51028"/>
    <lineage>
        <taxon>Eukaryota</taxon>
        <taxon>Metazoa</taxon>
        <taxon>Ecdysozoa</taxon>
        <taxon>Nematoda</taxon>
        <taxon>Chromadorea</taxon>
        <taxon>Rhabditida</taxon>
        <taxon>Spirurina</taxon>
        <taxon>Oxyuridomorpha</taxon>
        <taxon>Oxyuroidea</taxon>
        <taxon>Oxyuridae</taxon>
        <taxon>Enterobius</taxon>
    </lineage>
</organism>
<dbReference type="Proteomes" id="UP000274131">
    <property type="component" value="Unassembled WGS sequence"/>
</dbReference>
<dbReference type="WBParaSite" id="EVEC_0000804201-mRNA-1">
    <property type="protein sequence ID" value="EVEC_0000804201-mRNA-1"/>
    <property type="gene ID" value="EVEC_0000804201"/>
</dbReference>
<evidence type="ECO:0000313" key="3">
    <source>
        <dbReference type="WBParaSite" id="EVEC_0000804201-mRNA-1"/>
    </source>
</evidence>
<dbReference type="CDD" id="cd00037">
    <property type="entry name" value="CLECT"/>
    <property type="match status" value="1"/>
</dbReference>
<gene>
    <name evidence="1" type="ORF">EVEC_LOCUS7526</name>
</gene>
<name>A0A0N4VBW9_ENTVE</name>
<keyword evidence="2" id="KW-1185">Reference proteome</keyword>
<protein>
    <submittedName>
        <fullName evidence="3">C-type lectin domain-containing protein</fullName>
    </submittedName>
</protein>
<reference evidence="1 2" key="2">
    <citation type="submission" date="2018-10" db="EMBL/GenBank/DDBJ databases">
        <authorList>
            <consortium name="Pathogen Informatics"/>
        </authorList>
    </citation>
    <scope>NUCLEOTIDE SEQUENCE [LARGE SCALE GENOMIC DNA]</scope>
</reference>
<sequence>MSLEEVFFGLRCTSDNKAYFMDQSSTNFIFNEVQKPLICNERSCFFVKRAENTPFGYSYVAQGDCTGKTFKGAVCKKDFTNKPVTSRIHAEQYCRERNGYIAAFSSEAEEAFIKKSLKKGKGMIRFPLGIFREHGRLMLFGQQNANYLNSKLEESGYVIREGYCYQKKLLFVDGFLMLDTFDYHPCLGERLPLTDVVCKSEDVVQAIEVNW</sequence>
<reference evidence="3" key="1">
    <citation type="submission" date="2017-02" db="UniProtKB">
        <authorList>
            <consortium name="WormBaseParasite"/>
        </authorList>
    </citation>
    <scope>IDENTIFICATION</scope>
</reference>
<proteinExistence type="predicted"/>
<evidence type="ECO:0000313" key="2">
    <source>
        <dbReference type="Proteomes" id="UP000274131"/>
    </source>
</evidence>
<dbReference type="SUPFAM" id="SSF56436">
    <property type="entry name" value="C-type lectin-like"/>
    <property type="match status" value="1"/>
</dbReference>
<evidence type="ECO:0000313" key="1">
    <source>
        <dbReference type="EMBL" id="VDD92775.1"/>
    </source>
</evidence>
<dbReference type="AlphaFoldDB" id="A0A0N4VBW9"/>
<dbReference type="InterPro" id="IPR016187">
    <property type="entry name" value="CTDL_fold"/>
</dbReference>